<evidence type="ECO:0000313" key="2">
    <source>
        <dbReference type="Proteomes" id="UP001140949"/>
    </source>
</evidence>
<accession>A0AAX6FVI1</accession>
<dbReference type="AlphaFoldDB" id="A0AAX6FVI1"/>
<evidence type="ECO:0000313" key="1">
    <source>
        <dbReference type="EMBL" id="KAJ6820203.1"/>
    </source>
</evidence>
<protein>
    <submittedName>
        <fullName evidence="1">Uncharacterized protein</fullName>
    </submittedName>
</protein>
<reference evidence="1" key="1">
    <citation type="journal article" date="2023" name="GigaByte">
        <title>Genome assembly of the bearded iris, Iris pallida Lam.</title>
        <authorList>
            <person name="Bruccoleri R.E."/>
            <person name="Oakeley E.J."/>
            <person name="Faust A.M.E."/>
            <person name="Altorfer M."/>
            <person name="Dessus-Babus S."/>
            <person name="Burckhardt D."/>
            <person name="Oertli M."/>
            <person name="Naumann U."/>
            <person name="Petersen F."/>
            <person name="Wong J."/>
        </authorList>
    </citation>
    <scope>NUCLEOTIDE SEQUENCE</scope>
    <source>
        <strain evidence="1">GSM-AAB239-AS_SAM_17_03QT</strain>
    </source>
</reference>
<reference evidence="1" key="2">
    <citation type="submission" date="2023-04" db="EMBL/GenBank/DDBJ databases">
        <authorList>
            <person name="Bruccoleri R.E."/>
            <person name="Oakeley E.J."/>
            <person name="Faust A.-M."/>
            <person name="Dessus-Babus S."/>
            <person name="Altorfer M."/>
            <person name="Burckhardt D."/>
            <person name="Oertli M."/>
            <person name="Naumann U."/>
            <person name="Petersen F."/>
            <person name="Wong J."/>
        </authorList>
    </citation>
    <scope>NUCLEOTIDE SEQUENCE</scope>
    <source>
        <strain evidence="1">GSM-AAB239-AS_SAM_17_03QT</strain>
        <tissue evidence="1">Leaf</tissue>
    </source>
</reference>
<proteinExistence type="predicted"/>
<keyword evidence="2" id="KW-1185">Reference proteome</keyword>
<organism evidence="1 2">
    <name type="scientific">Iris pallida</name>
    <name type="common">Sweet iris</name>
    <dbReference type="NCBI Taxonomy" id="29817"/>
    <lineage>
        <taxon>Eukaryota</taxon>
        <taxon>Viridiplantae</taxon>
        <taxon>Streptophyta</taxon>
        <taxon>Embryophyta</taxon>
        <taxon>Tracheophyta</taxon>
        <taxon>Spermatophyta</taxon>
        <taxon>Magnoliopsida</taxon>
        <taxon>Liliopsida</taxon>
        <taxon>Asparagales</taxon>
        <taxon>Iridaceae</taxon>
        <taxon>Iridoideae</taxon>
        <taxon>Irideae</taxon>
        <taxon>Iris</taxon>
    </lineage>
</organism>
<name>A0AAX6FVI1_IRIPA</name>
<dbReference type="Proteomes" id="UP001140949">
    <property type="component" value="Unassembled WGS sequence"/>
</dbReference>
<dbReference type="EMBL" id="JANAVB010025795">
    <property type="protein sequence ID" value="KAJ6820203.1"/>
    <property type="molecule type" value="Genomic_DNA"/>
</dbReference>
<sequence>MIVDNLVAHRARAPKPYRTDCTIILLYFLSRSHVNYDFQTTIIPRHFIVIPSLLHLHCIYMISH</sequence>
<comment type="caution">
    <text evidence="1">The sequence shown here is derived from an EMBL/GenBank/DDBJ whole genome shotgun (WGS) entry which is preliminary data.</text>
</comment>
<gene>
    <name evidence="1" type="ORF">M6B38_397905</name>
</gene>